<evidence type="ECO:0000256" key="1">
    <source>
        <dbReference type="SAM" id="SignalP"/>
    </source>
</evidence>
<keyword evidence="4" id="KW-1185">Reference proteome</keyword>
<dbReference type="Gene3D" id="2.130.10.10">
    <property type="entry name" value="YVTN repeat-like/Quinoprotein amine dehydrogenase"/>
    <property type="match status" value="1"/>
</dbReference>
<evidence type="ECO:0000259" key="2">
    <source>
        <dbReference type="Pfam" id="PF21959"/>
    </source>
</evidence>
<dbReference type="EMBL" id="QWKY01000044">
    <property type="protein sequence ID" value="RIH76836.1"/>
    <property type="molecule type" value="Genomic_DNA"/>
</dbReference>
<accession>A0ABX9MMM7</accession>
<dbReference type="Proteomes" id="UP000265443">
    <property type="component" value="Unassembled WGS sequence"/>
</dbReference>
<feature type="signal peptide" evidence="1">
    <location>
        <begin position="1"/>
        <end position="17"/>
    </location>
</feature>
<dbReference type="SUPFAM" id="SSF63825">
    <property type="entry name" value="YWTD domain"/>
    <property type="match status" value="1"/>
</dbReference>
<dbReference type="Pfam" id="PF21959">
    <property type="entry name" value="DUF6923"/>
    <property type="match status" value="1"/>
</dbReference>
<sequence length="246" mass="25950">MKMQWFVPLWMALLVLAGCSAPQTTGRWMYVVTPSELYQVEFPIGSERRIGNTQDTQGNGIILLDIALNPKDGELYGVNDTLYRINKNTATLTRIGNGLQATAPGVSSEAVALAFSSDGVLYAGVDGNKLATVDTTTGKASVIGSLGAGYSYSGDLAFAPDGRLFASVSGQDINDELLLVNPQTGVGTPVGNIGYRKVYGLQFVGGTLYGLSEGSPSSLIAIDTATGKGTLVRTLDLRGYGIQRQR</sequence>
<name>A0ABX9MMM7_9DEIN</name>
<reference evidence="3 4" key="1">
    <citation type="submission" date="2018-08" db="EMBL/GenBank/DDBJ databases">
        <title>Meiothermus hypogaeus DSM 23238 genome sequencing project.</title>
        <authorList>
            <person name="Da Costa M.S."/>
            <person name="Albuquerque L."/>
            <person name="Raposo P."/>
            <person name="Froufe H.J.C."/>
            <person name="Barroso C.S."/>
            <person name="Egas C."/>
        </authorList>
    </citation>
    <scope>NUCLEOTIDE SEQUENCE [LARGE SCALE GENOMIC DNA]</scope>
    <source>
        <strain evidence="3 4">DSM 23238</strain>
    </source>
</reference>
<feature type="domain" description="DUF6923" evidence="2">
    <location>
        <begin position="66"/>
        <end position="206"/>
    </location>
</feature>
<organism evidence="3 4">
    <name type="scientific">Meiothermus hypogaeus</name>
    <dbReference type="NCBI Taxonomy" id="884155"/>
    <lineage>
        <taxon>Bacteria</taxon>
        <taxon>Thermotogati</taxon>
        <taxon>Deinococcota</taxon>
        <taxon>Deinococci</taxon>
        <taxon>Thermales</taxon>
        <taxon>Thermaceae</taxon>
        <taxon>Meiothermus</taxon>
    </lineage>
</organism>
<evidence type="ECO:0000313" key="4">
    <source>
        <dbReference type="Proteomes" id="UP000265443"/>
    </source>
</evidence>
<dbReference type="PROSITE" id="PS51257">
    <property type="entry name" value="PROKAR_LIPOPROTEIN"/>
    <property type="match status" value="1"/>
</dbReference>
<keyword evidence="1" id="KW-0732">Signal</keyword>
<feature type="chain" id="PRO_5045424067" description="DUF6923 domain-containing protein" evidence="1">
    <location>
        <begin position="18"/>
        <end position="246"/>
    </location>
</feature>
<comment type="caution">
    <text evidence="3">The sequence shown here is derived from an EMBL/GenBank/DDBJ whole genome shotgun (WGS) entry which is preliminary data.</text>
</comment>
<proteinExistence type="predicted"/>
<dbReference type="InterPro" id="IPR054215">
    <property type="entry name" value="DUF6923"/>
</dbReference>
<dbReference type="InterPro" id="IPR015943">
    <property type="entry name" value="WD40/YVTN_repeat-like_dom_sf"/>
</dbReference>
<gene>
    <name evidence="3" type="ORF">Mhypo_02261</name>
</gene>
<protein>
    <recommendedName>
        <fullName evidence="2">DUF6923 domain-containing protein</fullName>
    </recommendedName>
</protein>
<evidence type="ECO:0000313" key="3">
    <source>
        <dbReference type="EMBL" id="RIH76836.1"/>
    </source>
</evidence>